<accession>A0A9N9FCH3</accession>
<keyword evidence="1" id="KW-0472">Membrane</keyword>
<keyword evidence="1" id="KW-0812">Transmembrane</keyword>
<sequence>MFVLPLLIIPPTEAQSKLTYNEPTTGLAIADATADSDGTTIVCLKRLVDTQCYYYLRVFFPNNTIITPTFQLPLDVSNCVKIQMTVLTKGLLYLTYLRQIGNSSFEQYGIPVAYNGTLGVPTLLANLNDTHSGRIFKSMAPEDSGFLFVQPVANAIIWQRYSIDTKVGVAERSANGTFAPRNGSQIRDFRIFSTVNGGFSCVFSTETLNEYGAQIDNEARLELEIVFFDPGSIQVTKPTTIYTGPLGIDKITLGDCGLSFNGCSYSCLLLISTGRNQILHQVNFHSTRPGANNVDLQTASDDIVGVDKIRSLFNGGYLLLYHFVKNGQTFIKRAKMIDPEGQSVQTIPLAKPVKMIHVYPRNNTIWYWESNSAQSWSIVSYNPKYMNDDNNYQSPNVNTTTPPIGGEIATRSTTINITYNVPVKPAAGNVTIYATDGVNKYFRQSYSPIFSQYSQSDESNQTLTLDVLTSTFNQPNMTYFVTLDNGFVESMEDSEPILGISDGKWKFRTASTPPNNVYVPSETISVCLNSMGTSRFLKFSKSERSAFVSSLSNTLASFVPISPSRLSISEKFQMESYNGKKQTLLLIQVGAATSDTEMDAKSVIDDLTVLIKNKGITAVSRFPETMLIDEEFGVRIEPNFWNKYKLKIIVAAVIMLLVGLLYLLARRLNPEANNAAIFTLVLALYDFAIDFAFIVRNGQDVRPLYLPSILIFVFSILFNTTIALYIMITENMQSYKFHIWTQSCAKGAAVFTVLSAANIEVLTMTNSKLYKSDYFSAPLSEQSLKIIFWASTASFFLEDVMQFIIQIIYHNKSFIDDIVPLLTLFSSSVMLTVNLISRMYYGITLIRTRKDDVMLSDESVSGKTAARDSSKIFRIMKNELNYRRMK</sequence>
<reference evidence="2" key="1">
    <citation type="submission" date="2021-06" db="EMBL/GenBank/DDBJ databases">
        <authorList>
            <person name="Kallberg Y."/>
            <person name="Tangrot J."/>
            <person name="Rosling A."/>
        </authorList>
    </citation>
    <scope>NUCLEOTIDE SEQUENCE</scope>
    <source>
        <strain evidence="2">IA702</strain>
    </source>
</reference>
<gene>
    <name evidence="2" type="ORF">POCULU_LOCUS3789</name>
</gene>
<feature type="transmembrane region" description="Helical" evidence="1">
    <location>
        <begin position="707"/>
        <end position="728"/>
    </location>
</feature>
<organism evidence="2 3">
    <name type="scientific">Paraglomus occultum</name>
    <dbReference type="NCBI Taxonomy" id="144539"/>
    <lineage>
        <taxon>Eukaryota</taxon>
        <taxon>Fungi</taxon>
        <taxon>Fungi incertae sedis</taxon>
        <taxon>Mucoromycota</taxon>
        <taxon>Glomeromycotina</taxon>
        <taxon>Glomeromycetes</taxon>
        <taxon>Paraglomerales</taxon>
        <taxon>Paraglomeraceae</taxon>
        <taxon>Paraglomus</taxon>
    </lineage>
</organism>
<dbReference type="EMBL" id="CAJVPJ010000445">
    <property type="protein sequence ID" value="CAG8525393.1"/>
    <property type="molecule type" value="Genomic_DNA"/>
</dbReference>
<dbReference type="OrthoDB" id="2414403at2759"/>
<feature type="transmembrane region" description="Helical" evidence="1">
    <location>
        <begin position="786"/>
        <end position="809"/>
    </location>
</feature>
<keyword evidence="1" id="KW-1133">Transmembrane helix</keyword>
<evidence type="ECO:0000256" key="1">
    <source>
        <dbReference type="SAM" id="Phobius"/>
    </source>
</evidence>
<feature type="transmembrane region" description="Helical" evidence="1">
    <location>
        <begin position="676"/>
        <end position="695"/>
    </location>
</feature>
<evidence type="ECO:0000313" key="2">
    <source>
        <dbReference type="EMBL" id="CAG8525393.1"/>
    </source>
</evidence>
<comment type="caution">
    <text evidence="2">The sequence shown here is derived from an EMBL/GenBank/DDBJ whole genome shotgun (WGS) entry which is preliminary data.</text>
</comment>
<protein>
    <submittedName>
        <fullName evidence="2">3950_t:CDS:1</fullName>
    </submittedName>
</protein>
<proteinExistence type="predicted"/>
<dbReference type="Proteomes" id="UP000789572">
    <property type="component" value="Unassembled WGS sequence"/>
</dbReference>
<evidence type="ECO:0000313" key="3">
    <source>
        <dbReference type="Proteomes" id="UP000789572"/>
    </source>
</evidence>
<feature type="transmembrane region" description="Helical" evidence="1">
    <location>
        <begin position="821"/>
        <end position="841"/>
    </location>
</feature>
<feature type="transmembrane region" description="Helical" evidence="1">
    <location>
        <begin position="644"/>
        <end position="664"/>
    </location>
</feature>
<name>A0A9N9FCH3_9GLOM</name>
<keyword evidence="3" id="KW-1185">Reference proteome</keyword>
<dbReference type="AlphaFoldDB" id="A0A9N9FCH3"/>